<comment type="subunit">
    <text evidence="4">Homodimer.</text>
</comment>
<feature type="domain" description="SsuA/THI5-like" evidence="13">
    <location>
        <begin position="56"/>
        <end position="269"/>
    </location>
</feature>
<proteinExistence type="inferred from homology"/>
<comment type="function">
    <text evidence="1">Responsible for the formation of the pyrimidine heterocycle in the thiamine biosynthesis pathway. Catalyzes the formation of hydroxymethylpyrimidine phosphate (HMP-P) from histidine and pyridoxal phosphate (PLP). The protein uses PLP and the active site histidine to form HMP-P, generating an inactive enzyme. The enzyme can only undergo a single turnover, which suggests it is a suicide enzyme.</text>
</comment>
<keyword evidence="12" id="KW-0732">Signal</keyword>
<evidence type="ECO:0000256" key="8">
    <source>
        <dbReference type="ARBA" id="ARBA00022977"/>
    </source>
</evidence>
<evidence type="ECO:0000256" key="2">
    <source>
        <dbReference type="ARBA" id="ARBA00004948"/>
    </source>
</evidence>
<keyword evidence="7" id="KW-0663">Pyridoxal phosphate</keyword>
<gene>
    <name evidence="14" type="ORF">E3T27_14720</name>
</gene>
<evidence type="ECO:0000256" key="1">
    <source>
        <dbReference type="ARBA" id="ARBA00003469"/>
    </source>
</evidence>
<dbReference type="PANTHER" id="PTHR31528">
    <property type="entry name" value="4-AMINO-5-HYDROXYMETHYL-2-METHYLPYRIMIDINE PHOSPHATE SYNTHASE THI11-RELATED"/>
    <property type="match status" value="1"/>
</dbReference>
<evidence type="ECO:0000256" key="5">
    <source>
        <dbReference type="ARBA" id="ARBA00022679"/>
    </source>
</evidence>
<accession>A0A4R8ZCX5</accession>
<comment type="similarity">
    <text evidence="3">Belongs to the NMT1/THI5 family.</text>
</comment>
<dbReference type="Gene3D" id="3.40.190.10">
    <property type="entry name" value="Periplasmic binding protein-like II"/>
    <property type="match status" value="2"/>
</dbReference>
<dbReference type="GO" id="GO:0046872">
    <property type="term" value="F:metal ion binding"/>
    <property type="evidence" value="ECO:0007669"/>
    <property type="project" value="UniProtKB-KW"/>
</dbReference>
<comment type="caution">
    <text evidence="14">The sequence shown here is derived from an EMBL/GenBank/DDBJ whole genome shotgun (WGS) entry which is preliminary data.</text>
</comment>
<evidence type="ECO:0000256" key="3">
    <source>
        <dbReference type="ARBA" id="ARBA00009406"/>
    </source>
</evidence>
<comment type="catalytic activity">
    <reaction evidence="11">
        <text>N(6)-(pyridoxal phosphate)-L-lysyl-[4-amino-5-hydroxymethyl-2-methylpyrimidine phosphate synthase] + L-histidyl-[4-amino-5-hydroxymethyl-2-methylpyrimidine phosphate synthase] + 2 Fe(3+) + 4 H2O = L-lysyl-[4-amino-5-hydroxymethyl-2-methylpyrimidine phosphate synthase] + (2S)-2-amino-5-hydroxy-4-oxopentanoyl-[4-amino-5-hydroxymethyl-2-methylpyrimidine phosphate synthase] + 4-amino-2-methyl-5-(phosphooxymethyl)pyrimidine + 3-oxopropanoate + 2 Fe(2+) + 2 H(+)</text>
        <dbReference type="Rhea" id="RHEA:65756"/>
        <dbReference type="Rhea" id="RHEA-COMP:16892"/>
        <dbReference type="Rhea" id="RHEA-COMP:16893"/>
        <dbReference type="Rhea" id="RHEA-COMP:16894"/>
        <dbReference type="Rhea" id="RHEA-COMP:16895"/>
        <dbReference type="ChEBI" id="CHEBI:15377"/>
        <dbReference type="ChEBI" id="CHEBI:15378"/>
        <dbReference type="ChEBI" id="CHEBI:29033"/>
        <dbReference type="ChEBI" id="CHEBI:29034"/>
        <dbReference type="ChEBI" id="CHEBI:29969"/>
        <dbReference type="ChEBI" id="CHEBI:29979"/>
        <dbReference type="ChEBI" id="CHEBI:33190"/>
        <dbReference type="ChEBI" id="CHEBI:58354"/>
        <dbReference type="ChEBI" id="CHEBI:143915"/>
        <dbReference type="ChEBI" id="CHEBI:157692"/>
    </reaction>
    <physiologicalReaction direction="left-to-right" evidence="11">
        <dbReference type="Rhea" id="RHEA:65757"/>
    </physiologicalReaction>
</comment>
<keyword evidence="8" id="KW-0784">Thiamine biosynthesis</keyword>
<evidence type="ECO:0000256" key="6">
    <source>
        <dbReference type="ARBA" id="ARBA00022723"/>
    </source>
</evidence>
<comment type="pathway">
    <text evidence="2">Cofactor biosynthesis; thiamine diphosphate biosynthesis.</text>
</comment>
<dbReference type="SUPFAM" id="SSF53850">
    <property type="entry name" value="Periplasmic binding protein-like II"/>
    <property type="match status" value="1"/>
</dbReference>
<keyword evidence="9" id="KW-0408">Iron</keyword>
<evidence type="ECO:0000256" key="4">
    <source>
        <dbReference type="ARBA" id="ARBA00011738"/>
    </source>
</evidence>
<keyword evidence="6" id="KW-0479">Metal-binding</keyword>
<evidence type="ECO:0000256" key="12">
    <source>
        <dbReference type="SAM" id="SignalP"/>
    </source>
</evidence>
<dbReference type="Proteomes" id="UP000298424">
    <property type="component" value="Unassembled WGS sequence"/>
</dbReference>
<dbReference type="PROSITE" id="PS51257">
    <property type="entry name" value="PROKAR_LIPOPROTEIN"/>
    <property type="match status" value="1"/>
</dbReference>
<reference evidence="14 15" key="1">
    <citation type="submission" date="2019-03" db="EMBL/GenBank/DDBJ databases">
        <title>Genomics of glacier-inhabiting Cryobacterium strains.</title>
        <authorList>
            <person name="Liu Q."/>
            <person name="Xin Y.-H."/>
        </authorList>
    </citation>
    <scope>NUCLEOTIDE SEQUENCE [LARGE SCALE GENOMIC DNA]</scope>
    <source>
        <strain evidence="14 15">TMT1-1</strain>
    </source>
</reference>
<feature type="chain" id="PRO_5038469829" description="Thiamine pyrimidine synthase" evidence="12">
    <location>
        <begin position="23"/>
        <end position="353"/>
    </location>
</feature>
<evidence type="ECO:0000256" key="7">
    <source>
        <dbReference type="ARBA" id="ARBA00022898"/>
    </source>
</evidence>
<dbReference type="RefSeq" id="WP_134573629.1">
    <property type="nucleotide sequence ID" value="NZ_SOGT01000015.1"/>
</dbReference>
<dbReference type="EMBL" id="SOGT01000015">
    <property type="protein sequence ID" value="TFD24022.1"/>
    <property type="molecule type" value="Genomic_DNA"/>
</dbReference>
<sequence>MQLSLSKSAPSRWVTVVALALAAATVLSGCASDSATGTDSSIALTPVAFALDWTPNTNHTGLYVALEKGYFTQAGLEVRVLPYSQSSPDALINAGSADFGISFQHAATFAAAAGVRNISVMSVLQHDATAIGVLASRDDIRSPKDLDGKTLGMADPSTTFPTEASDVIKNDGGTGEFKKITLGTSAYEALYAGKVDFTSAFTTWEGIDAALRGTPMKFFALQDYGVPDQYSVIVEANRAWTAKHPTATAQFVQALQQGYQFAADNPDAAAKILIDANPGAFENTELVYQSQKKLSASYLKDANGKVGTQSADTWQELADFLYGAGLLADEDGKPLTASLDTSTLFTERYLSEK</sequence>
<organism evidence="14 15">
    <name type="scientific">Cryobacterium lyxosi</name>
    <dbReference type="NCBI Taxonomy" id="1259228"/>
    <lineage>
        <taxon>Bacteria</taxon>
        <taxon>Bacillati</taxon>
        <taxon>Actinomycetota</taxon>
        <taxon>Actinomycetes</taxon>
        <taxon>Micrococcales</taxon>
        <taxon>Microbacteriaceae</taxon>
        <taxon>Cryobacterium</taxon>
    </lineage>
</organism>
<dbReference type="GO" id="GO:0009228">
    <property type="term" value="P:thiamine biosynthetic process"/>
    <property type="evidence" value="ECO:0007669"/>
    <property type="project" value="UniProtKB-KW"/>
</dbReference>
<evidence type="ECO:0000256" key="11">
    <source>
        <dbReference type="ARBA" id="ARBA00048179"/>
    </source>
</evidence>
<evidence type="ECO:0000313" key="15">
    <source>
        <dbReference type="Proteomes" id="UP000298424"/>
    </source>
</evidence>
<dbReference type="AlphaFoldDB" id="A0A4R8ZCX5"/>
<protein>
    <recommendedName>
        <fullName evidence="10">Thiamine pyrimidine synthase</fullName>
    </recommendedName>
</protein>
<dbReference type="OrthoDB" id="174578at2"/>
<name>A0A4R8ZCX5_9MICO</name>
<dbReference type="GO" id="GO:0016740">
    <property type="term" value="F:transferase activity"/>
    <property type="evidence" value="ECO:0007669"/>
    <property type="project" value="UniProtKB-KW"/>
</dbReference>
<dbReference type="Pfam" id="PF09084">
    <property type="entry name" value="NMT1"/>
    <property type="match status" value="1"/>
</dbReference>
<keyword evidence="5" id="KW-0808">Transferase</keyword>
<keyword evidence="15" id="KW-1185">Reference proteome</keyword>
<dbReference type="PANTHER" id="PTHR31528:SF1">
    <property type="entry name" value="4-AMINO-5-HYDROXYMETHYL-2-METHYLPYRIMIDINE PHOSPHATE SYNTHASE THI11-RELATED"/>
    <property type="match status" value="1"/>
</dbReference>
<evidence type="ECO:0000313" key="14">
    <source>
        <dbReference type="EMBL" id="TFD24022.1"/>
    </source>
</evidence>
<feature type="signal peptide" evidence="12">
    <location>
        <begin position="1"/>
        <end position="22"/>
    </location>
</feature>
<dbReference type="InterPro" id="IPR027939">
    <property type="entry name" value="NMT1/THI5"/>
</dbReference>
<evidence type="ECO:0000256" key="10">
    <source>
        <dbReference type="ARBA" id="ARBA00033171"/>
    </source>
</evidence>
<dbReference type="InterPro" id="IPR015168">
    <property type="entry name" value="SsuA/THI5"/>
</dbReference>
<evidence type="ECO:0000259" key="13">
    <source>
        <dbReference type="Pfam" id="PF09084"/>
    </source>
</evidence>
<evidence type="ECO:0000256" key="9">
    <source>
        <dbReference type="ARBA" id="ARBA00023004"/>
    </source>
</evidence>